<evidence type="ECO:0000313" key="2">
    <source>
        <dbReference type="EMBL" id="GGJ97183.1"/>
    </source>
</evidence>
<dbReference type="Proteomes" id="UP000658382">
    <property type="component" value="Unassembled WGS sequence"/>
</dbReference>
<comment type="similarity">
    <text evidence="1">Belongs to the peptidase S58 family.</text>
</comment>
<comment type="caution">
    <text evidence="2">The sequence shown here is derived from an EMBL/GenBank/DDBJ whole genome shotgun (WGS) entry which is preliminary data.</text>
</comment>
<reference evidence="2" key="1">
    <citation type="journal article" date="2014" name="Int. J. Syst. Evol. Microbiol.">
        <title>Complete genome sequence of Corynebacterium casei LMG S-19264T (=DSM 44701T), isolated from a smear-ripened cheese.</title>
        <authorList>
            <consortium name="US DOE Joint Genome Institute (JGI-PGF)"/>
            <person name="Walter F."/>
            <person name="Albersmeier A."/>
            <person name="Kalinowski J."/>
            <person name="Ruckert C."/>
        </authorList>
    </citation>
    <scope>NUCLEOTIDE SEQUENCE</scope>
    <source>
        <strain evidence="2">JCM 12580</strain>
    </source>
</reference>
<dbReference type="SUPFAM" id="SSF56266">
    <property type="entry name" value="DmpA/ArgJ-like"/>
    <property type="match status" value="1"/>
</dbReference>
<dbReference type="InterPro" id="IPR005321">
    <property type="entry name" value="Peptidase_S58_DmpA"/>
</dbReference>
<name>A0A917PXV0_9BACI</name>
<evidence type="ECO:0000313" key="3">
    <source>
        <dbReference type="Proteomes" id="UP000658382"/>
    </source>
</evidence>
<gene>
    <name evidence="2" type="ORF">GCM10007063_19490</name>
</gene>
<dbReference type="InterPro" id="IPR016117">
    <property type="entry name" value="ArgJ-like_dom_sf"/>
</dbReference>
<reference evidence="2" key="2">
    <citation type="submission" date="2020-09" db="EMBL/GenBank/DDBJ databases">
        <authorList>
            <person name="Sun Q."/>
            <person name="Ohkuma M."/>
        </authorList>
    </citation>
    <scope>NUCLEOTIDE SEQUENCE</scope>
    <source>
        <strain evidence="2">JCM 12580</strain>
    </source>
</reference>
<accession>A0A917PXV0</accession>
<protein>
    <submittedName>
        <fullName evidence="2">Peptidase</fullName>
    </submittedName>
</protein>
<dbReference type="CDD" id="cd02252">
    <property type="entry name" value="nylC_like"/>
    <property type="match status" value="1"/>
</dbReference>
<organism evidence="2 3">
    <name type="scientific">Lentibacillus kapialis</name>
    <dbReference type="NCBI Taxonomy" id="340214"/>
    <lineage>
        <taxon>Bacteria</taxon>
        <taxon>Bacillati</taxon>
        <taxon>Bacillota</taxon>
        <taxon>Bacilli</taxon>
        <taxon>Bacillales</taxon>
        <taxon>Bacillaceae</taxon>
        <taxon>Lentibacillus</taxon>
    </lineage>
</organism>
<dbReference type="EMBL" id="BMNQ01000025">
    <property type="protein sequence ID" value="GGJ97183.1"/>
    <property type="molecule type" value="Genomic_DNA"/>
</dbReference>
<dbReference type="Pfam" id="PF03576">
    <property type="entry name" value="Peptidase_S58"/>
    <property type="match status" value="1"/>
</dbReference>
<dbReference type="AlphaFoldDB" id="A0A917PXV0"/>
<sequence>MLQRKLTDIEGIKVGHEQDYKGATGCTVVLCEEGAIAGVDVEGGSPGTRETDLLSPLNRVDKAHGILLSGGSAFGLDAASGMMAYLESHEAGFDVGMTNVPIVPGAILFDLGIGDHEKRPDKKMGLQACENASGSDCKEGTIGAGTGATVGKVLGMDRAMKGGLGTYCLQAGELMVGAMVAVNCFGDVVNPETGQIIAGALSDSDHFINTEEFMIKQFENQKNKSQENTTIGVIASNAKLNKAEANKLAAMAHDGFARTMRPSHTMVDGDTIFTLATDKVECDLDLVGLLAAEVMGEAVIRAVKMATTLHGVTSYSDLHRTEKA</sequence>
<dbReference type="PANTHER" id="PTHR36512">
    <property type="entry name" value="D-AMINOPEPTIDASE"/>
    <property type="match status" value="1"/>
</dbReference>
<proteinExistence type="inferred from homology"/>
<evidence type="ECO:0000256" key="1">
    <source>
        <dbReference type="ARBA" id="ARBA00007068"/>
    </source>
</evidence>
<dbReference type="RefSeq" id="WP_188632910.1">
    <property type="nucleotide sequence ID" value="NZ_BMNQ01000025.1"/>
</dbReference>
<dbReference type="PANTHER" id="PTHR36512:SF3">
    <property type="entry name" value="BLR5678 PROTEIN"/>
    <property type="match status" value="1"/>
</dbReference>
<dbReference type="GO" id="GO:0004177">
    <property type="term" value="F:aminopeptidase activity"/>
    <property type="evidence" value="ECO:0007669"/>
    <property type="project" value="TreeGrafter"/>
</dbReference>
<keyword evidence="3" id="KW-1185">Reference proteome</keyword>
<dbReference type="Gene3D" id="3.60.70.12">
    <property type="entry name" value="L-amino peptidase D-ALA esterase/amidase"/>
    <property type="match status" value="1"/>
</dbReference>